<evidence type="ECO:0000313" key="2">
    <source>
        <dbReference type="Proteomes" id="UP000064920"/>
    </source>
</evidence>
<name>A0A0N9ZJR0_9RHOB</name>
<evidence type="ECO:0000313" key="1">
    <source>
        <dbReference type="EMBL" id="ALI55910.1"/>
    </source>
</evidence>
<gene>
    <name evidence="1" type="ORF">IMCC12053_1963</name>
</gene>
<dbReference type="KEGG" id="cmar:IMCC12053_1963"/>
<organism evidence="1 2">
    <name type="scientific">Celeribacter marinus</name>
    <dbReference type="NCBI Taxonomy" id="1397108"/>
    <lineage>
        <taxon>Bacteria</taxon>
        <taxon>Pseudomonadati</taxon>
        <taxon>Pseudomonadota</taxon>
        <taxon>Alphaproteobacteria</taxon>
        <taxon>Rhodobacterales</taxon>
        <taxon>Roseobacteraceae</taxon>
        <taxon>Celeribacter</taxon>
    </lineage>
</organism>
<dbReference type="PATRIC" id="fig|1397108.4.peg.2006"/>
<dbReference type="RefSeq" id="WP_062218508.1">
    <property type="nucleotide sequence ID" value="NZ_CP012023.1"/>
</dbReference>
<dbReference type="InterPro" id="IPR022254">
    <property type="entry name" value="DUF3775"/>
</dbReference>
<dbReference type="Pfam" id="PF12616">
    <property type="entry name" value="DUF3775"/>
    <property type="match status" value="1"/>
</dbReference>
<protein>
    <submittedName>
        <fullName evidence="1">Uncharacterized protein</fullName>
    </submittedName>
</protein>
<keyword evidence="2" id="KW-1185">Reference proteome</keyword>
<accession>A0A0N9ZJR0</accession>
<dbReference type="STRING" id="1397108.IMCC12053_1963"/>
<reference evidence="1 2" key="1">
    <citation type="submission" date="2015-05" db="EMBL/GenBank/DDBJ databases">
        <authorList>
            <person name="Wang D.B."/>
            <person name="Wang M."/>
        </authorList>
    </citation>
    <scope>NUCLEOTIDE SEQUENCE [LARGE SCALE GENOMIC DNA]</scope>
    <source>
        <strain evidence="1 2">IMCC 12053</strain>
    </source>
</reference>
<dbReference type="Proteomes" id="UP000064920">
    <property type="component" value="Chromosome"/>
</dbReference>
<dbReference type="AlphaFoldDB" id="A0A0N9ZJR0"/>
<proteinExistence type="predicted"/>
<sequence>MDISPNKVGFVIVRARELSIKVGRWDRAGDDADSDTIYESRSSDATGRELESFIRNLNDDEKAALVAIMWIGRDTFSADDYDEAFETAKQEASAPTETYLLGVPLLADYLEDGLESLGVDTSELEDELYRKA</sequence>
<dbReference type="EMBL" id="CP012023">
    <property type="protein sequence ID" value="ALI55910.1"/>
    <property type="molecule type" value="Genomic_DNA"/>
</dbReference>